<accession>A0ABT0DDQ5</accession>
<gene>
    <name evidence="1" type="ORF">MWN34_13930</name>
</gene>
<protein>
    <submittedName>
        <fullName evidence="1">Uncharacterized protein</fullName>
    </submittedName>
</protein>
<dbReference type="Gene3D" id="3.90.550.10">
    <property type="entry name" value="Spore Coat Polysaccharide Biosynthesis Protein SpsA, Chain A"/>
    <property type="match status" value="1"/>
</dbReference>
<evidence type="ECO:0000313" key="1">
    <source>
        <dbReference type="EMBL" id="MCK0198009.1"/>
    </source>
</evidence>
<dbReference type="EMBL" id="JALKCH010000008">
    <property type="protein sequence ID" value="MCK0198009.1"/>
    <property type="molecule type" value="Genomic_DNA"/>
</dbReference>
<comment type="caution">
    <text evidence="1">The sequence shown here is derived from an EMBL/GenBank/DDBJ whole genome shotgun (WGS) entry which is preliminary data.</text>
</comment>
<reference evidence="1 2" key="1">
    <citation type="submission" date="2022-04" db="EMBL/GenBank/DDBJ databases">
        <authorList>
            <person name="Grouzdev D.S."/>
            <person name="Pantiukh K.S."/>
            <person name="Krutkina M.S."/>
        </authorList>
    </citation>
    <scope>NUCLEOTIDE SEQUENCE [LARGE SCALE GENOMIC DNA]</scope>
    <source>
        <strain evidence="1 2">6x-1</strain>
    </source>
</reference>
<dbReference type="SUPFAM" id="SSF53448">
    <property type="entry name" value="Nucleotide-diphospho-sugar transferases"/>
    <property type="match status" value="1"/>
</dbReference>
<dbReference type="Proteomes" id="UP001203284">
    <property type="component" value="Unassembled WGS sequence"/>
</dbReference>
<dbReference type="InterPro" id="IPR029044">
    <property type="entry name" value="Nucleotide-diphossugar_trans"/>
</dbReference>
<evidence type="ECO:0000313" key="2">
    <source>
        <dbReference type="Proteomes" id="UP001203284"/>
    </source>
</evidence>
<dbReference type="RefSeq" id="WP_247029901.1">
    <property type="nucleotide sequence ID" value="NZ_JALKCH010000008.1"/>
</dbReference>
<organism evidence="1 2">
    <name type="scientific">Ancylobacter crimeensis</name>
    <dbReference type="NCBI Taxonomy" id="2579147"/>
    <lineage>
        <taxon>Bacteria</taxon>
        <taxon>Pseudomonadati</taxon>
        <taxon>Pseudomonadota</taxon>
        <taxon>Alphaproteobacteria</taxon>
        <taxon>Hyphomicrobiales</taxon>
        <taxon>Xanthobacteraceae</taxon>
        <taxon>Ancylobacter</taxon>
    </lineage>
</organism>
<proteinExistence type="predicted"/>
<sequence length="447" mass="49582">MNTVTERGNEEPGGASCLGRVLHYVRILASGVFAHSAYARVYLGSRLYLPFALVHYVAVGEARGNRPHPFFDPLYSPANLSAGGGAAFARFLSERRSGPACAEFDADWYVERHPQVAASGLSAWEHYRRHGLTHGEDPAPDVSLEWILRIHKRRRGRLLRDLMGLFARRVREPWLPLSHVELARNQQAFRDTVDLDLRQALPERRHRDLVFVQTNGRHEPSLHDGARRFDLMLNLYAEPEGALGAADYVVRQSGTKSTAIALLLKHHPHLLLRYDRVLFLDDDVEIAPETIATFFAVMDSERLDLAQPSLTADSSSYFPVLMQQGGRAAPWRPVTAVEIMMPALSRRALETCGSVFARGISGYGIDILLGAQVRSLGWRVGVVDRAVARHATPVDSENGTFYRYLKSRRIDPMIEMWDMLDGSGETNRIEAEPAAGGRAGGTGAAGA</sequence>
<keyword evidence="2" id="KW-1185">Reference proteome</keyword>
<name>A0ABT0DDQ5_9HYPH</name>